<dbReference type="OrthoDB" id="10580221at2759"/>
<dbReference type="GeneID" id="9100989"/>
<organism evidence="1 2">
    <name type="scientific">Paracoccidioides lutzii (strain ATCC MYA-826 / Pb01)</name>
    <name type="common">Paracoccidioides brasiliensis</name>
    <dbReference type="NCBI Taxonomy" id="502779"/>
    <lineage>
        <taxon>Eukaryota</taxon>
        <taxon>Fungi</taxon>
        <taxon>Dikarya</taxon>
        <taxon>Ascomycota</taxon>
        <taxon>Pezizomycotina</taxon>
        <taxon>Eurotiomycetes</taxon>
        <taxon>Eurotiomycetidae</taxon>
        <taxon>Onygenales</taxon>
        <taxon>Ajellomycetaceae</taxon>
        <taxon>Paracoccidioides</taxon>
    </lineage>
</organism>
<dbReference type="HOGENOM" id="CLU_1563345_0_0_1"/>
<reference evidence="1 2" key="1">
    <citation type="journal article" date="2011" name="PLoS Genet.">
        <title>Comparative genomic analysis of human fungal pathogens causing paracoccidioidomycosis.</title>
        <authorList>
            <person name="Desjardins C.A."/>
            <person name="Champion M.D."/>
            <person name="Holder J.W."/>
            <person name="Muszewska A."/>
            <person name="Goldberg J."/>
            <person name="Bailao A.M."/>
            <person name="Brigido M.M."/>
            <person name="Ferreira M.E."/>
            <person name="Garcia A.M."/>
            <person name="Grynberg M."/>
            <person name="Gujja S."/>
            <person name="Heiman D.I."/>
            <person name="Henn M.R."/>
            <person name="Kodira C.D."/>
            <person name="Leon-Narvaez H."/>
            <person name="Longo L.V."/>
            <person name="Ma L.J."/>
            <person name="Malavazi I."/>
            <person name="Matsuo A.L."/>
            <person name="Morais F.V."/>
            <person name="Pereira M."/>
            <person name="Rodriguez-Brito S."/>
            <person name="Sakthikumar S."/>
            <person name="Salem-Izacc S.M."/>
            <person name="Sykes S.M."/>
            <person name="Teixeira M.M."/>
            <person name="Vallejo M.C."/>
            <person name="Walter M.E."/>
            <person name="Yandava C."/>
            <person name="Young S."/>
            <person name="Zeng Q."/>
            <person name="Zucker J."/>
            <person name="Felipe M.S."/>
            <person name="Goldman G.H."/>
            <person name="Haas B.J."/>
            <person name="McEwen J.G."/>
            <person name="Nino-Vega G."/>
            <person name="Puccia R."/>
            <person name="San-Blas G."/>
            <person name="Soares C.M."/>
            <person name="Birren B.W."/>
            <person name="Cuomo C.A."/>
        </authorList>
    </citation>
    <scope>NUCLEOTIDE SEQUENCE [LARGE SCALE GENOMIC DNA]</scope>
    <source>
        <strain evidence="2">ATCC MYA-826 / Pb01</strain>
    </source>
</reference>
<protein>
    <submittedName>
        <fullName evidence="1">Uncharacterized protein</fullName>
    </submittedName>
</protein>
<accession>C1GNE7</accession>
<dbReference type="VEuPathDB" id="FungiDB:PAAG_00042"/>
<dbReference type="KEGG" id="pbl:PAAG_00042"/>
<evidence type="ECO:0000313" key="1">
    <source>
        <dbReference type="EMBL" id="EEH35719.2"/>
    </source>
</evidence>
<dbReference type="Proteomes" id="UP000002059">
    <property type="component" value="Partially assembled WGS sequence"/>
</dbReference>
<proteinExistence type="predicted"/>
<dbReference type="eggNOG" id="ENOG502T3D1">
    <property type="taxonomic scope" value="Eukaryota"/>
</dbReference>
<name>C1GNE7_PARBA</name>
<keyword evidence="2" id="KW-1185">Reference proteome</keyword>
<dbReference type="AlphaFoldDB" id="C1GNE7"/>
<dbReference type="EMBL" id="KN293992">
    <property type="protein sequence ID" value="EEH35719.2"/>
    <property type="molecule type" value="Genomic_DNA"/>
</dbReference>
<sequence>MSPSVVTKKGSEKLLIVTAHTEREAEPAVHFLIGCPASSSSSANYEAIVPTPHPPGASTRLAVSSPRLSRQDDQWHLTWRAPCLRPSNSVRALKGLPGYKVIKTPLLSSKLTFQGFGALLASPKSLANRRKRLCGLCGPRSKAYAFIKKLYQREPQLDFWLVPILEVVVFT</sequence>
<evidence type="ECO:0000313" key="2">
    <source>
        <dbReference type="Proteomes" id="UP000002059"/>
    </source>
</evidence>
<dbReference type="RefSeq" id="XP_002797503.2">
    <property type="nucleotide sequence ID" value="XM_002797457.2"/>
</dbReference>
<gene>
    <name evidence="1" type="ORF">PAAG_00042</name>
</gene>